<sequence>MDQNFATKTVQLKSGLRLVYVEVLTGPDAVVWIHGMGSYRETFHPVLRDPPVPARHLALDLPGFGASSHLMRRHKLEDYAQAVRDFLEATGARQAILVGHSFGGMVAGETLGHYPDSVRAVIAISSAGWIDPINALTPTAFTWVNRVGIWITGMEFFGRRMLRVLGVDPQTLTKADRRRLQQGWRQSYEMARMGRFYHSDHFADRILTAGRPIAVIHGDRDPLFPLARVKSAIDGRARLWVIAGSGHVPFYSHPEAFWQAFRAAYQHVVASPHNDSP</sequence>
<dbReference type="SUPFAM" id="SSF53474">
    <property type="entry name" value="alpha/beta-Hydrolases"/>
    <property type="match status" value="1"/>
</dbReference>
<dbReference type="Pfam" id="PF12697">
    <property type="entry name" value="Abhydrolase_6"/>
    <property type="match status" value="1"/>
</dbReference>
<dbReference type="Gene3D" id="3.40.50.1820">
    <property type="entry name" value="alpha/beta hydrolase"/>
    <property type="match status" value="1"/>
</dbReference>
<keyword evidence="1" id="KW-0378">Hydrolase</keyword>
<dbReference type="GO" id="GO:0016020">
    <property type="term" value="C:membrane"/>
    <property type="evidence" value="ECO:0007669"/>
    <property type="project" value="TreeGrafter"/>
</dbReference>
<proteinExistence type="predicted"/>
<dbReference type="EMBL" id="PXYV01000017">
    <property type="protein sequence ID" value="PSR22449.1"/>
    <property type="molecule type" value="Genomic_DNA"/>
</dbReference>
<dbReference type="GO" id="GO:0016787">
    <property type="term" value="F:hydrolase activity"/>
    <property type="evidence" value="ECO:0007669"/>
    <property type="project" value="UniProtKB-KW"/>
</dbReference>
<evidence type="ECO:0000256" key="1">
    <source>
        <dbReference type="ARBA" id="ARBA00022801"/>
    </source>
</evidence>
<dbReference type="AlphaFoldDB" id="A0A2T2WJN0"/>
<reference evidence="3 4" key="1">
    <citation type="journal article" date="2014" name="BMC Genomics">
        <title>Comparison of environmental and isolate Sulfobacillus genomes reveals diverse carbon, sulfur, nitrogen, and hydrogen metabolisms.</title>
        <authorList>
            <person name="Justice N.B."/>
            <person name="Norman A."/>
            <person name="Brown C.T."/>
            <person name="Singh A."/>
            <person name="Thomas B.C."/>
            <person name="Banfield J.F."/>
        </authorList>
    </citation>
    <scope>NUCLEOTIDE SEQUENCE [LARGE SCALE GENOMIC DNA]</scope>
    <source>
        <strain evidence="3">AMDSBA3</strain>
    </source>
</reference>
<name>A0A2T2WJN0_9FIRM</name>
<dbReference type="PRINTS" id="PR00111">
    <property type="entry name" value="ABHYDROLASE"/>
</dbReference>
<evidence type="ECO:0000259" key="2">
    <source>
        <dbReference type="Pfam" id="PF12697"/>
    </source>
</evidence>
<feature type="domain" description="AB hydrolase-1" evidence="2">
    <location>
        <begin position="30"/>
        <end position="259"/>
    </location>
</feature>
<dbReference type="PANTHER" id="PTHR43798:SF31">
    <property type="entry name" value="AB HYDROLASE SUPERFAMILY PROTEIN YCLE"/>
    <property type="match status" value="1"/>
</dbReference>
<comment type="caution">
    <text evidence="3">The sequence shown here is derived from an EMBL/GenBank/DDBJ whole genome shotgun (WGS) entry which is preliminary data.</text>
</comment>
<protein>
    <recommendedName>
        <fullName evidence="2">AB hydrolase-1 domain-containing protein</fullName>
    </recommendedName>
</protein>
<dbReference type="InterPro" id="IPR029058">
    <property type="entry name" value="AB_hydrolase_fold"/>
</dbReference>
<organism evidence="3 4">
    <name type="scientific">Sulfobacillus acidophilus</name>
    <dbReference type="NCBI Taxonomy" id="53633"/>
    <lineage>
        <taxon>Bacteria</taxon>
        <taxon>Bacillati</taxon>
        <taxon>Bacillota</taxon>
        <taxon>Clostridia</taxon>
        <taxon>Eubacteriales</taxon>
        <taxon>Clostridiales Family XVII. Incertae Sedis</taxon>
        <taxon>Sulfobacillus</taxon>
    </lineage>
</organism>
<dbReference type="InterPro" id="IPR000073">
    <property type="entry name" value="AB_hydrolase_1"/>
</dbReference>
<gene>
    <name evidence="3" type="ORF">C7B45_06945</name>
</gene>
<evidence type="ECO:0000313" key="3">
    <source>
        <dbReference type="EMBL" id="PSR22449.1"/>
    </source>
</evidence>
<dbReference type="PANTHER" id="PTHR43798">
    <property type="entry name" value="MONOACYLGLYCEROL LIPASE"/>
    <property type="match status" value="1"/>
</dbReference>
<dbReference type="InterPro" id="IPR050266">
    <property type="entry name" value="AB_hydrolase_sf"/>
</dbReference>
<evidence type="ECO:0000313" key="4">
    <source>
        <dbReference type="Proteomes" id="UP000241848"/>
    </source>
</evidence>
<dbReference type="Proteomes" id="UP000241848">
    <property type="component" value="Unassembled WGS sequence"/>
</dbReference>
<accession>A0A2T2WJN0</accession>